<dbReference type="RefSeq" id="WP_061507865.1">
    <property type="nucleotide sequence ID" value="NZ_LHZF01000152.1"/>
</dbReference>
<protein>
    <recommendedName>
        <fullName evidence="3">Virulence factor SrfB</fullName>
    </recommendedName>
</protein>
<dbReference type="AlphaFoldDB" id="A0A149RRF9"/>
<dbReference type="InterPro" id="IPR009216">
    <property type="entry name" value="Virulence_factor_SrfB"/>
</dbReference>
<sequence>MSDTISLIPDSLIQFDTVRLNASDCARLRCSFWEDPTGIGHDGSPETILRPLEYDPDHDALVYYVDGMVKEPPEGQEYTILRKDVLEMLEEQWVPLPYFAMLGETAAAGFQSGPSNWVRGRLRRVENENGEEEILLNLAFDTTLCEIINSHYTGPTQDDASRNQRYAFVSDLPTMSWMLESPWLKGWIEELYKESQDAIPGRRRVVIEDPDVPAPVLRAQAIYLSFLNLLVQSAPLPFLRLLNTEKEIPVSVDLVLDLGNFRSCGIMIEEHPGTSQREVDSYILELRDLAHPEKTYDEPFSSRIEFGRAAFGRDFHSRRSGRDHAFLWPCPVRTGPEAERMMASRLGIEGMSGISTPKRYLWNTRPSRQGWRFNNGLNRDGQISDPLVNGPFRRELLALLDQTPKLRVSREDDRNSACATGPCVLSRSLLFTLMLEEVLLQALSYMNSHAFRTRRRDSTRRRKLRSIVLTMPPGMPVAEQRIFRKRAETAIAFAWASARQKEAPPKLRAELDEATATQIVWLHNEVTERLGGHVDALFELYGKAKAADEPARIRVASMDIGGGTTDLMVTTYTLQSGDALSPHQDFRESFTIAGDDLLEAIIARLVIPPLEQALTQAGLVDADKMLNRALAKDHGDQDEQDRHRRKLFVATVLEPAALKTLGIYENVDPYFEGSLGSFLLKDVVTSDVAQRDRCLAFLREQIERHVEGFGPHSAAASFDAAAFDPLEVSIDVSTDKVERAIKFKLGKVLSDLSEVVWTYDCDVLLLSGRPSKLRKVQDLIIGAMPVPPHRIIAMHNYAIGKHYPFADSSDRINDPKTTVVVGAALCVQAEGRIQNFVLRTRNLKMRSTARIIGKMDQTGQIREQNVLLSDIDLDGPLPEEPMKFSITDFQGKTMIGFRQLPLERWTTSALYCLEFSQTRPPDLSRITMPLTVTLSRRTRANAENEEEQGDFSNREDFEILQVLTADDEDLMSKPVELTLQTTLKPEGYWRDTGCLDLRK</sequence>
<organism evidence="1 2">
    <name type="scientific">Acetobacter malorum</name>
    <dbReference type="NCBI Taxonomy" id="178901"/>
    <lineage>
        <taxon>Bacteria</taxon>
        <taxon>Pseudomonadati</taxon>
        <taxon>Pseudomonadota</taxon>
        <taxon>Alphaproteobacteria</taxon>
        <taxon>Acetobacterales</taxon>
        <taxon>Acetobacteraceae</taxon>
        <taxon>Acetobacter</taxon>
    </lineage>
</organism>
<dbReference type="PATRIC" id="fig|178901.13.peg.848"/>
<accession>A0A149RRF9</accession>
<dbReference type="Proteomes" id="UP000075526">
    <property type="component" value="Unassembled WGS sequence"/>
</dbReference>
<dbReference type="EMBL" id="LHZF01000152">
    <property type="protein sequence ID" value="KXV16963.1"/>
    <property type="molecule type" value="Genomic_DNA"/>
</dbReference>
<dbReference type="SUPFAM" id="SSF53067">
    <property type="entry name" value="Actin-like ATPase domain"/>
    <property type="match status" value="1"/>
</dbReference>
<gene>
    <name evidence="1" type="ORF">AD933_05315</name>
</gene>
<proteinExistence type="predicted"/>
<dbReference type="Pfam" id="PF07520">
    <property type="entry name" value="SrfB"/>
    <property type="match status" value="1"/>
</dbReference>
<evidence type="ECO:0000313" key="2">
    <source>
        <dbReference type="Proteomes" id="UP000075526"/>
    </source>
</evidence>
<name>A0A149RRF9_9PROT</name>
<dbReference type="InterPro" id="IPR043129">
    <property type="entry name" value="ATPase_NBD"/>
</dbReference>
<reference evidence="1 2" key="1">
    <citation type="submission" date="2015-06" db="EMBL/GenBank/DDBJ databases">
        <title>Improved classification and identification of acetic acid bacteria using matrix-assisted laser desorption/ionization time-of-flight mass spectrometry; Gluconobacter nephelii and Gluconobacter uchimurae are later heterotypic synonyms of Gluconobacter japonicus and Gluconobacter oxydans, respectively.</title>
        <authorList>
            <person name="Li L."/>
            <person name="Cleenwerck I."/>
            <person name="De Vuyst L."/>
            <person name="Vandamme P."/>
        </authorList>
    </citation>
    <scope>NUCLEOTIDE SEQUENCE [LARGE SCALE GENOMIC DNA]</scope>
    <source>
        <strain evidence="1 2">LMG 1552</strain>
    </source>
</reference>
<evidence type="ECO:0000313" key="1">
    <source>
        <dbReference type="EMBL" id="KXV16963.1"/>
    </source>
</evidence>
<comment type="caution">
    <text evidence="1">The sequence shown here is derived from an EMBL/GenBank/DDBJ whole genome shotgun (WGS) entry which is preliminary data.</text>
</comment>
<evidence type="ECO:0008006" key="3">
    <source>
        <dbReference type="Google" id="ProtNLM"/>
    </source>
</evidence>